<dbReference type="PANTHER" id="PTHR21035:SF2">
    <property type="entry name" value="SMALL RIBOSOMAL SUBUNIT PROTEIN MS26"/>
    <property type="match status" value="1"/>
</dbReference>
<evidence type="ECO:0000256" key="5">
    <source>
        <dbReference type="ARBA" id="ARBA00023128"/>
    </source>
</evidence>
<evidence type="ECO:0000256" key="7">
    <source>
        <dbReference type="ARBA" id="ARBA00035138"/>
    </source>
</evidence>
<dbReference type="AlphaFoldDB" id="A0AAD9NNR7"/>
<evidence type="ECO:0000256" key="8">
    <source>
        <dbReference type="ARBA" id="ARBA00035344"/>
    </source>
</evidence>
<dbReference type="Pfam" id="PF14943">
    <property type="entry name" value="MRP-S26"/>
    <property type="match status" value="1"/>
</dbReference>
<evidence type="ECO:0000256" key="1">
    <source>
        <dbReference type="ARBA" id="ARBA00004173"/>
    </source>
</evidence>
<keyword evidence="3" id="KW-0809">Transit peptide</keyword>
<organism evidence="10 11">
    <name type="scientific">Ridgeia piscesae</name>
    <name type="common">Tubeworm</name>
    <dbReference type="NCBI Taxonomy" id="27915"/>
    <lineage>
        <taxon>Eukaryota</taxon>
        <taxon>Metazoa</taxon>
        <taxon>Spiralia</taxon>
        <taxon>Lophotrochozoa</taxon>
        <taxon>Annelida</taxon>
        <taxon>Polychaeta</taxon>
        <taxon>Sedentaria</taxon>
        <taxon>Canalipalpata</taxon>
        <taxon>Sabellida</taxon>
        <taxon>Siboglinidae</taxon>
        <taxon>Ridgeia</taxon>
    </lineage>
</organism>
<dbReference type="GO" id="GO:0005763">
    <property type="term" value="C:mitochondrial small ribosomal subunit"/>
    <property type="evidence" value="ECO:0007669"/>
    <property type="project" value="InterPro"/>
</dbReference>
<evidence type="ECO:0000256" key="6">
    <source>
        <dbReference type="ARBA" id="ARBA00023274"/>
    </source>
</evidence>
<dbReference type="EMBL" id="JAODUO010000637">
    <property type="protein sequence ID" value="KAK2176815.1"/>
    <property type="molecule type" value="Genomic_DNA"/>
</dbReference>
<feature type="coiled-coil region" evidence="9">
    <location>
        <begin position="105"/>
        <end position="186"/>
    </location>
</feature>
<keyword evidence="11" id="KW-1185">Reference proteome</keyword>
<sequence length="225" mass="26584">MFSRVGLLAGPRTMIMEALDVPDKSSFLRLVRWRKRRWAPVNQSKIFFVPERKPRNEEELKELKATYDQYHTHIKAIRTYLMHDLAKESHEKQDKSHVVEEARVFAELMEENKRWNEETARIREARQAMETASRREELMQSLINLEEEQRRQTVSADSAVRTEKELAKTFIDVDRLEEEIEKALNVRINYNFAIDLEGNKYIEMSDGSIELQAKTTEKQPEATQS</sequence>
<dbReference type="InterPro" id="IPR026140">
    <property type="entry name" value="Ribosomal_mS26"/>
</dbReference>
<evidence type="ECO:0000256" key="9">
    <source>
        <dbReference type="SAM" id="Coils"/>
    </source>
</evidence>
<evidence type="ECO:0000313" key="11">
    <source>
        <dbReference type="Proteomes" id="UP001209878"/>
    </source>
</evidence>
<accession>A0AAD9NNR7</accession>
<keyword evidence="5" id="KW-0496">Mitochondrion</keyword>
<evidence type="ECO:0000313" key="10">
    <source>
        <dbReference type="EMBL" id="KAK2176815.1"/>
    </source>
</evidence>
<keyword evidence="9" id="KW-0175">Coiled coil</keyword>
<evidence type="ECO:0000256" key="2">
    <source>
        <dbReference type="ARBA" id="ARBA00009672"/>
    </source>
</evidence>
<keyword evidence="6" id="KW-0687">Ribonucleoprotein</keyword>
<keyword evidence="4" id="KW-0689">Ribosomal protein</keyword>
<dbReference type="PANTHER" id="PTHR21035">
    <property type="entry name" value="28S RIBOSOMAL PROTEIN S26, MITOCHONDRIAL"/>
    <property type="match status" value="1"/>
</dbReference>
<reference evidence="10" key="1">
    <citation type="journal article" date="2023" name="Mol. Biol. Evol.">
        <title>Third-Generation Sequencing Reveals the Adaptive Role of the Epigenome in Three Deep-Sea Polychaetes.</title>
        <authorList>
            <person name="Perez M."/>
            <person name="Aroh O."/>
            <person name="Sun Y."/>
            <person name="Lan Y."/>
            <person name="Juniper S.K."/>
            <person name="Young C.R."/>
            <person name="Angers B."/>
            <person name="Qian P.Y."/>
        </authorList>
    </citation>
    <scope>NUCLEOTIDE SEQUENCE</scope>
    <source>
        <strain evidence="10">R07B-5</strain>
    </source>
</reference>
<proteinExistence type="inferred from homology"/>
<evidence type="ECO:0000256" key="3">
    <source>
        <dbReference type="ARBA" id="ARBA00022946"/>
    </source>
</evidence>
<evidence type="ECO:0000256" key="4">
    <source>
        <dbReference type="ARBA" id="ARBA00022980"/>
    </source>
</evidence>
<gene>
    <name evidence="10" type="ORF">NP493_637g00043</name>
</gene>
<dbReference type="Proteomes" id="UP001209878">
    <property type="component" value="Unassembled WGS sequence"/>
</dbReference>
<protein>
    <recommendedName>
        <fullName evidence="7">Small ribosomal subunit protein mS26</fullName>
    </recommendedName>
    <alternativeName>
        <fullName evidence="8">28S ribosomal protein S26, mitochondrial</fullName>
    </alternativeName>
</protein>
<comment type="subcellular location">
    <subcellularLocation>
        <location evidence="1">Mitochondrion</location>
    </subcellularLocation>
</comment>
<name>A0AAD9NNR7_RIDPI</name>
<comment type="caution">
    <text evidence="10">The sequence shown here is derived from an EMBL/GenBank/DDBJ whole genome shotgun (WGS) entry which is preliminary data.</text>
</comment>
<comment type="similarity">
    <text evidence="2">Belongs to the mitochondrion-specific ribosomal protein mS26 family.</text>
</comment>